<dbReference type="InterPro" id="IPR029044">
    <property type="entry name" value="Nucleotide-diphossugar_trans"/>
</dbReference>
<dbReference type="GO" id="GO:0016020">
    <property type="term" value="C:membrane"/>
    <property type="evidence" value="ECO:0007669"/>
    <property type="project" value="GOC"/>
</dbReference>
<keyword evidence="3 5" id="KW-0808">Transferase</keyword>
<feature type="domain" description="Glycosyltransferase 2-like" evidence="4">
    <location>
        <begin position="276"/>
        <end position="378"/>
    </location>
</feature>
<evidence type="ECO:0000259" key="4">
    <source>
        <dbReference type="Pfam" id="PF00535"/>
    </source>
</evidence>
<dbReference type="GO" id="GO:0004582">
    <property type="term" value="F:dolichyl-phosphate beta-D-mannosyltransferase activity"/>
    <property type="evidence" value="ECO:0007669"/>
    <property type="project" value="UniProtKB-EC"/>
</dbReference>
<protein>
    <submittedName>
        <fullName evidence="5">Dolichol-phosphate mannosyltransferase in lipid-linked oligosaccharide synthesis cluster</fullName>
        <ecNumber evidence="5">2.4.1.83</ecNumber>
    </submittedName>
</protein>
<dbReference type="EMBL" id="LCYN01000031">
    <property type="protein sequence ID" value="KKZ93437.1"/>
    <property type="molecule type" value="Genomic_DNA"/>
</dbReference>
<feature type="domain" description="Glycosyltransferase 2-like" evidence="4">
    <location>
        <begin position="6"/>
        <end position="118"/>
    </location>
</feature>
<evidence type="ECO:0000313" key="6">
    <source>
        <dbReference type="Proteomes" id="UP000035350"/>
    </source>
</evidence>
<dbReference type="Proteomes" id="UP000035350">
    <property type="component" value="Unassembled WGS sequence"/>
</dbReference>
<comment type="caution">
    <text evidence="5">The sequence shown here is derived from an EMBL/GenBank/DDBJ whole genome shotgun (WGS) entry which is preliminary data.</text>
</comment>
<name>A0A0G8C0N6_9BACI</name>
<proteinExistence type="inferred from homology"/>
<dbReference type="GO" id="GO:0009247">
    <property type="term" value="P:glycolipid biosynthetic process"/>
    <property type="evidence" value="ECO:0007669"/>
    <property type="project" value="TreeGrafter"/>
</dbReference>
<comment type="similarity">
    <text evidence="1">Belongs to the glycosyltransferase 2 family.</text>
</comment>
<dbReference type="EC" id="2.4.1.83" evidence="5"/>
<dbReference type="Gene3D" id="3.90.550.10">
    <property type="entry name" value="Spore Coat Polysaccharide Biosynthesis Protein SpsA, Chain A"/>
    <property type="match status" value="2"/>
</dbReference>
<evidence type="ECO:0000256" key="1">
    <source>
        <dbReference type="ARBA" id="ARBA00006739"/>
    </source>
</evidence>
<dbReference type="FunFam" id="3.90.550.10:FF:000134">
    <property type="entry name" value="Glycosyl transferase family 2"/>
    <property type="match status" value="1"/>
</dbReference>
<dbReference type="SUPFAM" id="SSF53448">
    <property type="entry name" value="Nucleotide-diphospho-sugar transferases"/>
    <property type="match status" value="2"/>
</dbReference>
<dbReference type="PATRIC" id="fig|1396.433.peg.5409"/>
<dbReference type="Pfam" id="PF00535">
    <property type="entry name" value="Glycos_transf_2"/>
    <property type="match status" value="2"/>
</dbReference>
<dbReference type="AlphaFoldDB" id="A0A0G8C0N6"/>
<organism evidence="5 6">
    <name type="scientific">Bacillus wiedmannii</name>
    <dbReference type="NCBI Taxonomy" id="1890302"/>
    <lineage>
        <taxon>Bacteria</taxon>
        <taxon>Bacillati</taxon>
        <taxon>Bacillota</taxon>
        <taxon>Bacilli</taxon>
        <taxon>Bacillales</taxon>
        <taxon>Bacillaceae</taxon>
        <taxon>Bacillus</taxon>
        <taxon>Bacillus cereus group</taxon>
    </lineage>
</organism>
<evidence type="ECO:0000256" key="3">
    <source>
        <dbReference type="ARBA" id="ARBA00022679"/>
    </source>
</evidence>
<reference evidence="5 6" key="1">
    <citation type="journal article" date="2015" name="Genome Announc.">
        <title>Next-Generation Whole-Genome Sequencing of Eight Strains of Bacillus cereus, Isolated from Food.</title>
        <authorList>
            <person name="Krawczyk A.O."/>
            <person name="de Jong A."/>
            <person name="Eijlander R.T."/>
            <person name="Berendsen E.M."/>
            <person name="Holsappel S."/>
            <person name="Wells-Bennik M.H."/>
            <person name="Kuipers O.P."/>
        </authorList>
    </citation>
    <scope>NUCLEOTIDE SEQUENCE [LARGE SCALE GENOMIC DNA]</scope>
    <source>
        <strain evidence="5 6">B4147</strain>
    </source>
</reference>
<evidence type="ECO:0000256" key="2">
    <source>
        <dbReference type="ARBA" id="ARBA00022676"/>
    </source>
</evidence>
<dbReference type="PANTHER" id="PTHR43398">
    <property type="entry name" value="DOLICHOL-PHOSPHATE MANNOSYLTRANSFERASE SUBUNIT 1"/>
    <property type="match status" value="1"/>
</dbReference>
<dbReference type="PANTHER" id="PTHR43398:SF1">
    <property type="entry name" value="DOLICHOL-PHOSPHATE MANNOSYLTRANSFERASE SUBUNIT 1"/>
    <property type="match status" value="1"/>
</dbReference>
<dbReference type="InterPro" id="IPR039528">
    <property type="entry name" value="DPM1-like"/>
</dbReference>
<keyword evidence="2 5" id="KW-0328">Glycosyltransferase</keyword>
<reference evidence="6" key="2">
    <citation type="submission" date="2015-04" db="EMBL/GenBank/DDBJ databases">
        <title>Draft Genome Sequences of Eight Spore-Forming Food Isolates of Bacillus cereus Genome sequencing.</title>
        <authorList>
            <person name="Krawcyk A.O."/>
            <person name="de Jong A."/>
            <person name="Eijlander R.T."/>
            <person name="Berendsen E.M."/>
            <person name="Holsappel S."/>
            <person name="Wells-Bennik M."/>
            <person name="Kuipers O.P."/>
        </authorList>
    </citation>
    <scope>NUCLEOTIDE SEQUENCE [LARGE SCALE GENOMIC DNA]</scope>
    <source>
        <strain evidence="6">B4147</strain>
    </source>
</reference>
<evidence type="ECO:0000313" key="5">
    <source>
        <dbReference type="EMBL" id="KKZ93437.1"/>
    </source>
</evidence>
<dbReference type="RefSeq" id="WP_046959798.1">
    <property type="nucleotide sequence ID" value="NZ_LCYN01000031.1"/>
</dbReference>
<dbReference type="InterPro" id="IPR001173">
    <property type="entry name" value="Glyco_trans_2-like"/>
</dbReference>
<gene>
    <name evidence="5" type="ORF">B4147_2673</name>
</gene>
<accession>A0A0G8C0N6</accession>
<sequence length="505" mass="57144">MKSLTVIILYSERAQILEESIQSIWKLNPLEIIILVPNDRSNLYEIAKKHKCHIVLMDKYSTYYDGYEASVKAAKGDVLLFVDSNSLLSSNEMKNFIEPVITNQADVVLNKIDKFIEVGKCPNMDIVWRKMLNEILCRPDLKSNSIFSLPYALTKEVVVNIGFDYMKDIVLAHMNIVNQGWRINDQYAIKTLSEDEMLEEEGYLLKKELSENEKEKVEKYLIGISKWIEKKGRRVGFTDAGKRRDIIQRLGESKQYPSYHRGWGMHSSIYDGKQLSVIIPVQNEEETIEQVILEARKIEPLEIIVVVNGSTDQTADIAKRLGATIIEYNERLGHNVGRAIGALEATGDILLFIDGDFRVSGSNLHHFTKAVSAGVDIALNDLNPMLHPPFYVVDVVKYMLNLAYNRPELSNGSLVAIPHAMSRSCLDAIGWESLLCPSLAQVKAILQGYRVECVHYVDVVKPNRIRLMENVSHNGHPPAVLRIIGDHVEALSYLIEHLEIDGKGD</sequence>